<feature type="region of interest" description="Disordered" evidence="1">
    <location>
        <begin position="160"/>
        <end position="180"/>
    </location>
</feature>
<evidence type="ECO:0000256" key="1">
    <source>
        <dbReference type="SAM" id="MobiDB-lite"/>
    </source>
</evidence>
<feature type="region of interest" description="Disordered" evidence="1">
    <location>
        <begin position="110"/>
        <end position="132"/>
    </location>
</feature>
<evidence type="ECO:0000313" key="5">
    <source>
        <dbReference type="Proteomes" id="UP000467385"/>
    </source>
</evidence>
<dbReference type="Pfam" id="PF18645">
    <property type="entry name" value="DUF5631"/>
    <property type="match status" value="1"/>
</dbReference>
<accession>A0A1X1T5N2</accession>
<evidence type="ECO:0000259" key="2">
    <source>
        <dbReference type="Pfam" id="PF18645"/>
    </source>
</evidence>
<feature type="domain" description="DUF5632" evidence="3">
    <location>
        <begin position="178"/>
        <end position="258"/>
    </location>
</feature>
<dbReference type="InterPro" id="IPR040833">
    <property type="entry name" value="DUF5631"/>
</dbReference>
<dbReference type="STRING" id="44010.AWC00_16630"/>
<organism evidence="4 5">
    <name type="scientific">Mycobacterium conspicuum</name>
    <dbReference type="NCBI Taxonomy" id="44010"/>
    <lineage>
        <taxon>Bacteria</taxon>
        <taxon>Bacillati</taxon>
        <taxon>Actinomycetota</taxon>
        <taxon>Actinomycetes</taxon>
        <taxon>Mycobacteriales</taxon>
        <taxon>Mycobacteriaceae</taxon>
        <taxon>Mycobacterium</taxon>
    </lineage>
</organism>
<feature type="compositionally biased region" description="Low complexity" evidence="1">
    <location>
        <begin position="110"/>
        <end position="122"/>
    </location>
</feature>
<evidence type="ECO:0000313" key="4">
    <source>
        <dbReference type="EMBL" id="BBZ42266.1"/>
    </source>
</evidence>
<dbReference type="Proteomes" id="UP000467385">
    <property type="component" value="Chromosome"/>
</dbReference>
<dbReference type="InterPro" id="IPR040604">
    <property type="entry name" value="DUF5632"/>
</dbReference>
<reference evidence="4 5" key="1">
    <citation type="journal article" date="2019" name="Emerg. Microbes Infect.">
        <title>Comprehensive subspecies identification of 175 nontuberculous mycobacteria species based on 7547 genomic profiles.</title>
        <authorList>
            <person name="Matsumoto Y."/>
            <person name="Kinjo T."/>
            <person name="Motooka D."/>
            <person name="Nabeya D."/>
            <person name="Jung N."/>
            <person name="Uechi K."/>
            <person name="Horii T."/>
            <person name="Iida T."/>
            <person name="Fujita J."/>
            <person name="Nakamura S."/>
        </authorList>
    </citation>
    <scope>NUCLEOTIDE SEQUENCE [LARGE SCALE GENOMIC DNA]</scope>
    <source>
        <strain evidence="4 5">JCM 14738</strain>
    </source>
</reference>
<sequence length="382" mass="41544">MAIFGRNTARRRLRRATRESLAIPTFSSPVDCTPWVIGGLWPAELATVNAETSTLAEYLNADLRRIASSANDELRMIRRAGMSDAARQAEEARVINEARSRAERRVESTVRQLRAAPAGGRARSPRHAVREAPAADIDKTQVIPAVNVVEMPDVAEDVNEPATTRVETPEPPTPASVESDAERLRRLVAFVARQEPRLNWAVGDYPDGSTVLVTDLAHGWVPAGIKLPAGVRLLEPGRRTGRASALIGDAQRVETYSPGDPLGWSTDFAATQSSSQPRDLPAVDDLGWQLIQATHWRDGVPRIVHTLAKAAAAATGVVEDEVDLLRVHLDTARCRLLDQYPDVDSGLLANCLLLAAAEGVVTGDLLSANYHFSWFQKLDALN</sequence>
<dbReference type="RefSeq" id="WP_085233834.1">
    <property type="nucleotide sequence ID" value="NZ_AP022613.1"/>
</dbReference>
<proteinExistence type="predicted"/>
<evidence type="ECO:0000259" key="3">
    <source>
        <dbReference type="Pfam" id="PF18646"/>
    </source>
</evidence>
<name>A0A1X1T5N2_9MYCO</name>
<dbReference type="EMBL" id="AP022613">
    <property type="protein sequence ID" value="BBZ42266.1"/>
    <property type="molecule type" value="Genomic_DNA"/>
</dbReference>
<gene>
    <name evidence="4" type="ORF">MCNS_53290</name>
</gene>
<dbReference type="OrthoDB" id="4764211at2"/>
<protein>
    <submittedName>
        <fullName evidence="4">Uncharacterized protein</fullName>
    </submittedName>
</protein>
<keyword evidence="5" id="KW-1185">Reference proteome</keyword>
<feature type="domain" description="DUF5631" evidence="2">
    <location>
        <begin position="283"/>
        <end position="377"/>
    </location>
</feature>
<dbReference type="Pfam" id="PF18646">
    <property type="entry name" value="DUF5632"/>
    <property type="match status" value="1"/>
</dbReference>
<dbReference type="AlphaFoldDB" id="A0A1X1T5N2"/>